<dbReference type="Proteomes" id="UP000432015">
    <property type="component" value="Unassembled WGS sequence"/>
</dbReference>
<name>A0A7K1L1U3_9ACTN</name>
<dbReference type="InterPro" id="IPR010982">
    <property type="entry name" value="Lambda_DNA-bd_dom_sf"/>
</dbReference>
<proteinExistence type="predicted"/>
<gene>
    <name evidence="1" type="ORF">GNZ18_17305</name>
</gene>
<protein>
    <recommendedName>
        <fullName evidence="3">HTH cro/C1-type domain-containing protein</fullName>
    </recommendedName>
</protein>
<reference evidence="1 2" key="1">
    <citation type="submission" date="2019-11" db="EMBL/GenBank/DDBJ databases">
        <authorList>
            <person name="Cao P."/>
        </authorList>
    </citation>
    <scope>NUCLEOTIDE SEQUENCE [LARGE SCALE GENOMIC DNA]</scope>
    <source>
        <strain evidence="1 2">NEAU-AAG5</strain>
    </source>
</reference>
<dbReference type="EMBL" id="WOFH01000005">
    <property type="protein sequence ID" value="MUN38347.1"/>
    <property type="molecule type" value="Genomic_DNA"/>
</dbReference>
<accession>A0A7K1L1U3</accession>
<dbReference type="RefSeq" id="WP_156217455.1">
    <property type="nucleotide sequence ID" value="NZ_WOFH01000005.1"/>
</dbReference>
<dbReference type="Gene3D" id="1.10.260.40">
    <property type="entry name" value="lambda repressor-like DNA-binding domains"/>
    <property type="match status" value="1"/>
</dbReference>
<dbReference type="SUPFAM" id="SSF47413">
    <property type="entry name" value="lambda repressor-like DNA-binding domains"/>
    <property type="match status" value="1"/>
</dbReference>
<comment type="caution">
    <text evidence="1">The sequence shown here is derived from an EMBL/GenBank/DDBJ whole genome shotgun (WGS) entry which is preliminary data.</text>
</comment>
<sequence length="383" mass="41293">MDGSIIPAPLKAIMAERECSQVVLAEDLGISQAFVSQLVGGKRDYGINKMNRCLASVGWEVRIEPKAKEKVPVERRRFIAGAASVTFVAGPKTFPFQNPDYVHGLAVRLTDSTEQLGGTSLVPTVLRYMGNLRRITSSRDERLLEAAAELSRVSAHALYDARQRNSAEEAGRLALVFSRRSADPAEIAQAYESLCLMTTALDANRAAHYAQLGLQVPDVPEEQRARLNARLGTALARNAHTSRIAARSVCAVIDKACSVSGLPSESTALILGSAGISNASLHRYEEADAALAASVRTFGERPLYVALWRARQIMTTLSAGDVAKAAHQMSALSGVVPLVASGRLDTKVQQILTVAERWKRVPEMKDATLQLRSVAPPTPARSV</sequence>
<keyword evidence="2" id="KW-1185">Reference proteome</keyword>
<dbReference type="AlphaFoldDB" id="A0A7K1L1U3"/>
<evidence type="ECO:0000313" key="2">
    <source>
        <dbReference type="Proteomes" id="UP000432015"/>
    </source>
</evidence>
<dbReference type="GO" id="GO:0003677">
    <property type="term" value="F:DNA binding"/>
    <property type="evidence" value="ECO:0007669"/>
    <property type="project" value="InterPro"/>
</dbReference>
<evidence type="ECO:0000313" key="1">
    <source>
        <dbReference type="EMBL" id="MUN38347.1"/>
    </source>
</evidence>
<organism evidence="1 2">
    <name type="scientific">Actinomadura litoris</name>
    <dbReference type="NCBI Taxonomy" id="2678616"/>
    <lineage>
        <taxon>Bacteria</taxon>
        <taxon>Bacillati</taxon>
        <taxon>Actinomycetota</taxon>
        <taxon>Actinomycetes</taxon>
        <taxon>Streptosporangiales</taxon>
        <taxon>Thermomonosporaceae</taxon>
        <taxon>Actinomadura</taxon>
    </lineage>
</organism>
<evidence type="ECO:0008006" key="3">
    <source>
        <dbReference type="Google" id="ProtNLM"/>
    </source>
</evidence>